<organism evidence="2 3">
    <name type="scientific">Candidatus Acidianus copahuensis</name>
    <dbReference type="NCBI Taxonomy" id="1160895"/>
    <lineage>
        <taxon>Archaea</taxon>
        <taxon>Thermoproteota</taxon>
        <taxon>Thermoprotei</taxon>
        <taxon>Sulfolobales</taxon>
        <taxon>Sulfolobaceae</taxon>
        <taxon>Acidianus</taxon>
    </lineage>
</organism>
<dbReference type="OrthoDB" id="92826at2157"/>
<dbReference type="Gene3D" id="3.30.70.1290">
    <property type="entry name" value="Transposase IS200-like"/>
    <property type="match status" value="1"/>
</dbReference>
<dbReference type="Proteomes" id="UP000024332">
    <property type="component" value="Unassembled WGS sequence"/>
</dbReference>
<dbReference type="GO" id="GO:0003677">
    <property type="term" value="F:DNA binding"/>
    <property type="evidence" value="ECO:0007669"/>
    <property type="project" value="InterPro"/>
</dbReference>
<dbReference type="GO" id="GO:0006313">
    <property type="term" value="P:DNA transposition"/>
    <property type="evidence" value="ECO:0007669"/>
    <property type="project" value="InterPro"/>
</dbReference>
<evidence type="ECO:0000313" key="3">
    <source>
        <dbReference type="Proteomes" id="UP000024332"/>
    </source>
</evidence>
<comment type="caution">
    <text evidence="2">The sequence shown here is derived from an EMBL/GenBank/DDBJ whole genome shotgun (WGS) entry which is preliminary data.</text>
</comment>
<protein>
    <submittedName>
        <fullName evidence="2">Transposase</fullName>
    </submittedName>
</protein>
<dbReference type="GO" id="GO:0004803">
    <property type="term" value="F:transposase activity"/>
    <property type="evidence" value="ECO:0007669"/>
    <property type="project" value="InterPro"/>
</dbReference>
<evidence type="ECO:0000313" key="2">
    <source>
        <dbReference type="EMBL" id="EZQ11065.1"/>
    </source>
</evidence>
<dbReference type="RefSeq" id="WP_048098796.1">
    <property type="nucleotide sequence ID" value="NZ_JFZT01000017.1"/>
</dbReference>
<dbReference type="STRING" id="1160895.CM19_02380"/>
<gene>
    <name evidence="2" type="ORF">CM19_02380</name>
</gene>
<dbReference type="Pfam" id="PF01797">
    <property type="entry name" value="Y1_Tnp"/>
    <property type="match status" value="1"/>
</dbReference>
<accession>A0A031LTJ2</accession>
<dbReference type="AlphaFoldDB" id="A0A031LTJ2"/>
<dbReference type="PANTHER" id="PTHR33360:SF2">
    <property type="entry name" value="TRANSPOSASE FOR INSERTION SEQUENCE ELEMENT IS200"/>
    <property type="match status" value="1"/>
</dbReference>
<dbReference type="SMART" id="SM01321">
    <property type="entry name" value="Y1_Tnp"/>
    <property type="match status" value="1"/>
</dbReference>
<evidence type="ECO:0000259" key="1">
    <source>
        <dbReference type="SMART" id="SM01321"/>
    </source>
</evidence>
<dbReference type="SUPFAM" id="SSF143422">
    <property type="entry name" value="Transposase IS200-like"/>
    <property type="match status" value="1"/>
</dbReference>
<dbReference type="PANTHER" id="PTHR33360">
    <property type="entry name" value="TRANSPOSASE FOR INSERTION SEQUENCE ELEMENT IS200"/>
    <property type="match status" value="1"/>
</dbReference>
<dbReference type="NCBIfam" id="NF033573">
    <property type="entry name" value="transpos_IS200"/>
    <property type="match status" value="1"/>
</dbReference>
<feature type="domain" description="Transposase IS200-like" evidence="1">
    <location>
        <begin position="10"/>
        <end position="128"/>
    </location>
</feature>
<keyword evidence="3" id="KW-1185">Reference proteome</keyword>
<dbReference type="EMBL" id="JFZT01000017">
    <property type="protein sequence ID" value="EZQ11065.1"/>
    <property type="molecule type" value="Genomic_DNA"/>
</dbReference>
<dbReference type="InterPro" id="IPR002686">
    <property type="entry name" value="Transposase_17"/>
</dbReference>
<proteinExistence type="predicted"/>
<reference evidence="2 3" key="1">
    <citation type="submission" date="2014-03" db="EMBL/GenBank/DDBJ databases">
        <title>Draft genome sequence of the novel thermoacidophilic archaea Acidianus copahuensis ALE1 strain, isolated from Copahue volcanic area in Neuquen Argentina.</title>
        <authorList>
            <person name="Urbieta M.S."/>
            <person name="Rascovan N."/>
            <person name="Castro C."/>
            <person name="Revale S."/>
            <person name="Giaveno M.A."/>
            <person name="Vazquez M.P."/>
            <person name="Donati E.R."/>
        </authorList>
    </citation>
    <scope>NUCLEOTIDE SEQUENCE [LARGE SCALE GENOMIC DNA]</scope>
    <source>
        <strain evidence="2 3">ALE1</strain>
    </source>
</reference>
<sequence length="142" mass="16614">MRLRNSRHSTYLCNYHFVWTTYKVKEIVDEGISEYISDVIKNICKELECELIDLKIEKNKINLIVSCPPRLAPSYMANYFKGKSARIILKKFPELREVMGGKLWSRDYLVATIGEVTDNIISEFVNSQMKKSKIVEDKEKED</sequence>
<name>A0A031LTJ2_9CREN</name>
<dbReference type="InterPro" id="IPR036515">
    <property type="entry name" value="Transposase_17_sf"/>
</dbReference>